<organism evidence="1 2">
    <name type="scientific">Cylicocyclus nassatus</name>
    <name type="common">Nematode worm</name>
    <dbReference type="NCBI Taxonomy" id="53992"/>
    <lineage>
        <taxon>Eukaryota</taxon>
        <taxon>Metazoa</taxon>
        <taxon>Ecdysozoa</taxon>
        <taxon>Nematoda</taxon>
        <taxon>Chromadorea</taxon>
        <taxon>Rhabditida</taxon>
        <taxon>Rhabditina</taxon>
        <taxon>Rhabditomorpha</taxon>
        <taxon>Strongyloidea</taxon>
        <taxon>Strongylidae</taxon>
        <taxon>Cylicocyclus</taxon>
    </lineage>
</organism>
<evidence type="ECO:0000313" key="2">
    <source>
        <dbReference type="Proteomes" id="UP001176961"/>
    </source>
</evidence>
<proteinExistence type="predicted"/>
<comment type="caution">
    <text evidence="1">The sequence shown here is derived from an EMBL/GenBank/DDBJ whole genome shotgun (WGS) entry which is preliminary data.</text>
</comment>
<dbReference type="AlphaFoldDB" id="A0AA36GN39"/>
<protein>
    <submittedName>
        <fullName evidence="1">Uncharacterized protein</fullName>
    </submittedName>
</protein>
<name>A0AA36GN39_CYLNA</name>
<keyword evidence="2" id="KW-1185">Reference proteome</keyword>
<reference evidence="1" key="1">
    <citation type="submission" date="2023-07" db="EMBL/GenBank/DDBJ databases">
        <authorList>
            <consortium name="CYATHOMIX"/>
        </authorList>
    </citation>
    <scope>NUCLEOTIDE SEQUENCE</scope>
    <source>
        <strain evidence="1">N/A</strain>
    </source>
</reference>
<sequence length="154" mass="17762">MIECQLSTELENSWKDSLVQQLRLKTFFIGSSASFEAYMKSIIPSEDWIKRLLQSTLSFVSDTLGRTQVICFHGLRLETNNAPGLLYMVQTNPVQSCIWSRLILYYPVMLTRHELTDCVPKWLFLIIYPADGFLIEDVAMSSRTPVGDPFPHFY</sequence>
<dbReference type="Proteomes" id="UP001176961">
    <property type="component" value="Unassembled WGS sequence"/>
</dbReference>
<gene>
    <name evidence="1" type="ORF">CYNAS_LOCUS7086</name>
</gene>
<accession>A0AA36GN39</accession>
<dbReference type="EMBL" id="CATQJL010000112">
    <property type="protein sequence ID" value="CAJ0595103.1"/>
    <property type="molecule type" value="Genomic_DNA"/>
</dbReference>
<evidence type="ECO:0000313" key="1">
    <source>
        <dbReference type="EMBL" id="CAJ0595103.1"/>
    </source>
</evidence>